<protein>
    <submittedName>
        <fullName evidence="1">Uncharacterized protein</fullName>
    </submittedName>
</protein>
<evidence type="ECO:0000313" key="1">
    <source>
        <dbReference type="EMBL" id="GEC15185.1"/>
    </source>
</evidence>
<evidence type="ECO:0000313" key="2">
    <source>
        <dbReference type="Proteomes" id="UP000318825"/>
    </source>
</evidence>
<sequence length="76" mass="8164">MSNVIALPGHETSEVIDRVAADPLATATQLEATVALAEWQRQRHLPPAERIVGAYHADVGYEAKLDIVAAEMARAS</sequence>
<comment type="caution">
    <text evidence="1">The sequence shown here is derived from an EMBL/GenBank/DDBJ whole genome shotgun (WGS) entry which is preliminary data.</text>
</comment>
<name>A0A4Y3W9B4_NITWI</name>
<dbReference type="EMBL" id="BJNF01000026">
    <property type="protein sequence ID" value="GEC15185.1"/>
    <property type="molecule type" value="Genomic_DNA"/>
</dbReference>
<gene>
    <name evidence="1" type="ORF">NWI01_10770</name>
</gene>
<accession>A0A4Y3W9B4</accession>
<organism evidence="1 2">
    <name type="scientific">Nitrobacter winogradskyi</name>
    <name type="common">Nitrobacter agilis</name>
    <dbReference type="NCBI Taxonomy" id="913"/>
    <lineage>
        <taxon>Bacteria</taxon>
        <taxon>Pseudomonadati</taxon>
        <taxon>Pseudomonadota</taxon>
        <taxon>Alphaproteobacteria</taxon>
        <taxon>Hyphomicrobiales</taxon>
        <taxon>Nitrobacteraceae</taxon>
        <taxon>Nitrobacter</taxon>
    </lineage>
</organism>
<dbReference type="Proteomes" id="UP000318825">
    <property type="component" value="Unassembled WGS sequence"/>
</dbReference>
<dbReference type="RefSeq" id="WP_141382920.1">
    <property type="nucleotide sequence ID" value="NZ_BJNF01000026.1"/>
</dbReference>
<reference evidence="1 2" key="1">
    <citation type="submission" date="2019-06" db="EMBL/GenBank/DDBJ databases">
        <title>Whole genome shotgun sequence of Nitrobacter winogradskyi NBRC 14297.</title>
        <authorList>
            <person name="Hosoyama A."/>
            <person name="Uohara A."/>
            <person name="Ohji S."/>
            <person name="Ichikawa N."/>
        </authorList>
    </citation>
    <scope>NUCLEOTIDE SEQUENCE [LARGE SCALE GENOMIC DNA]</scope>
    <source>
        <strain evidence="1 2">NBRC 14297</strain>
    </source>
</reference>
<proteinExistence type="predicted"/>
<dbReference type="AlphaFoldDB" id="A0A4Y3W9B4"/>